<gene>
    <name evidence="2" type="ORF">B296_00001618</name>
</gene>
<feature type="region of interest" description="Disordered" evidence="1">
    <location>
        <begin position="1"/>
        <end position="76"/>
    </location>
</feature>
<sequence>MERRRNGGSKVIASAWGAAEEDDNDNDGKGDDNGVDGGSDYRWQGGPVTAGYAQSRARAEEEGMTTRGKEDAGNEKRLREATTAVGGSGDRVMALKERKWLEREAVTMMQWQGGVAMVRLAVLVDADSEEGRDADWPKRN</sequence>
<dbReference type="AlphaFoldDB" id="A0A427AU74"/>
<evidence type="ECO:0000256" key="1">
    <source>
        <dbReference type="SAM" id="MobiDB-lite"/>
    </source>
</evidence>
<feature type="compositionally biased region" description="Basic and acidic residues" evidence="1">
    <location>
        <begin position="67"/>
        <end position="76"/>
    </location>
</feature>
<evidence type="ECO:0000313" key="3">
    <source>
        <dbReference type="Proteomes" id="UP000287651"/>
    </source>
</evidence>
<comment type="caution">
    <text evidence="2">The sequence shown here is derived from an EMBL/GenBank/DDBJ whole genome shotgun (WGS) entry which is preliminary data.</text>
</comment>
<accession>A0A427AU74</accession>
<organism evidence="2 3">
    <name type="scientific">Ensete ventricosum</name>
    <name type="common">Abyssinian banana</name>
    <name type="synonym">Musa ensete</name>
    <dbReference type="NCBI Taxonomy" id="4639"/>
    <lineage>
        <taxon>Eukaryota</taxon>
        <taxon>Viridiplantae</taxon>
        <taxon>Streptophyta</taxon>
        <taxon>Embryophyta</taxon>
        <taxon>Tracheophyta</taxon>
        <taxon>Spermatophyta</taxon>
        <taxon>Magnoliopsida</taxon>
        <taxon>Liliopsida</taxon>
        <taxon>Zingiberales</taxon>
        <taxon>Musaceae</taxon>
        <taxon>Ensete</taxon>
    </lineage>
</organism>
<name>A0A427AU74_ENSVE</name>
<proteinExistence type="predicted"/>
<protein>
    <recommendedName>
        <fullName evidence="4">DUF834 domain-containing protein</fullName>
    </recommendedName>
</protein>
<dbReference type="Proteomes" id="UP000287651">
    <property type="component" value="Unassembled WGS sequence"/>
</dbReference>
<evidence type="ECO:0008006" key="4">
    <source>
        <dbReference type="Google" id="ProtNLM"/>
    </source>
</evidence>
<dbReference type="EMBL" id="AMZH03001306">
    <property type="protein sequence ID" value="RRT79803.1"/>
    <property type="molecule type" value="Genomic_DNA"/>
</dbReference>
<reference evidence="2 3" key="1">
    <citation type="journal article" date="2014" name="Agronomy (Basel)">
        <title>A Draft Genome Sequence for Ensete ventricosum, the Drought-Tolerant Tree Against Hunger.</title>
        <authorList>
            <person name="Harrison J."/>
            <person name="Moore K.A."/>
            <person name="Paszkiewicz K."/>
            <person name="Jones T."/>
            <person name="Grant M."/>
            <person name="Ambacheew D."/>
            <person name="Muzemil S."/>
            <person name="Studholme D.J."/>
        </authorList>
    </citation>
    <scope>NUCLEOTIDE SEQUENCE [LARGE SCALE GENOMIC DNA]</scope>
</reference>
<evidence type="ECO:0000313" key="2">
    <source>
        <dbReference type="EMBL" id="RRT79803.1"/>
    </source>
</evidence>